<proteinExistence type="predicted"/>
<evidence type="ECO:0000313" key="2">
    <source>
        <dbReference type="Proteomes" id="UP000191153"/>
    </source>
</evidence>
<keyword evidence="2" id="KW-1185">Reference proteome</keyword>
<reference evidence="1 2" key="1">
    <citation type="submission" date="2017-02" db="EMBL/GenBank/DDBJ databases">
        <authorList>
            <person name="Peterson S.W."/>
        </authorList>
    </citation>
    <scope>NUCLEOTIDE SEQUENCE [LARGE SCALE GENOMIC DNA]</scope>
    <source>
        <strain evidence="1 2">ATCC 700028</strain>
    </source>
</reference>
<protein>
    <submittedName>
        <fullName evidence="1">Uncharacterized protein</fullName>
    </submittedName>
</protein>
<evidence type="ECO:0000313" key="1">
    <source>
        <dbReference type="EMBL" id="SJZ80551.1"/>
    </source>
</evidence>
<dbReference type="STRING" id="180163.SAMN02745174_01593"/>
<gene>
    <name evidence="1" type="ORF">SAMN02745174_01593</name>
</gene>
<organism evidence="1 2">
    <name type="scientific">Cetobacterium ceti</name>
    <dbReference type="NCBI Taxonomy" id="180163"/>
    <lineage>
        <taxon>Bacteria</taxon>
        <taxon>Fusobacteriati</taxon>
        <taxon>Fusobacteriota</taxon>
        <taxon>Fusobacteriia</taxon>
        <taxon>Fusobacteriales</taxon>
        <taxon>Fusobacteriaceae</taxon>
        <taxon>Cetobacterium</taxon>
    </lineage>
</organism>
<dbReference type="Proteomes" id="UP000191153">
    <property type="component" value="Unassembled WGS sequence"/>
</dbReference>
<accession>A0A1T4NMK1</accession>
<dbReference type="EMBL" id="FUWX01000011">
    <property type="protein sequence ID" value="SJZ80551.1"/>
    <property type="molecule type" value="Genomic_DNA"/>
</dbReference>
<name>A0A1T4NMK1_9FUSO</name>
<dbReference type="AlphaFoldDB" id="A0A1T4NMK1"/>
<sequence length="39" mass="4607">MTLEEFQEIMNKDPKDISVEERKALEEFILQMKACSFKG</sequence>